<protein>
    <submittedName>
        <fullName evidence="2">Uncharacterized protein</fullName>
    </submittedName>
</protein>
<evidence type="ECO:0000313" key="3">
    <source>
        <dbReference type="Proteomes" id="UP001176521"/>
    </source>
</evidence>
<dbReference type="AlphaFoldDB" id="A0AAN6GLS6"/>
<name>A0AAN6GLS6_9BASI</name>
<evidence type="ECO:0000256" key="1">
    <source>
        <dbReference type="SAM" id="MobiDB-lite"/>
    </source>
</evidence>
<proteinExistence type="predicted"/>
<dbReference type="Gene3D" id="2.120.10.30">
    <property type="entry name" value="TolB, C-terminal domain"/>
    <property type="match status" value="1"/>
</dbReference>
<gene>
    <name evidence="2" type="ORF">OC842_000431</name>
</gene>
<dbReference type="EMBL" id="JAPDMQ010000012">
    <property type="protein sequence ID" value="KAK0540496.1"/>
    <property type="molecule type" value="Genomic_DNA"/>
</dbReference>
<evidence type="ECO:0000313" key="2">
    <source>
        <dbReference type="EMBL" id="KAK0540496.1"/>
    </source>
</evidence>
<feature type="region of interest" description="Disordered" evidence="1">
    <location>
        <begin position="201"/>
        <end position="223"/>
    </location>
</feature>
<reference evidence="2" key="1">
    <citation type="journal article" date="2023" name="PhytoFront">
        <title>Draft Genome Resources of Seven Strains of Tilletia horrida, Causal Agent of Kernel Smut of Rice.</title>
        <authorList>
            <person name="Khanal S."/>
            <person name="Antony Babu S."/>
            <person name="Zhou X.G."/>
        </authorList>
    </citation>
    <scope>NUCLEOTIDE SEQUENCE</scope>
    <source>
        <strain evidence="2">TX3</strain>
    </source>
</reference>
<keyword evidence="3" id="KW-1185">Reference proteome</keyword>
<comment type="caution">
    <text evidence="2">The sequence shown here is derived from an EMBL/GenBank/DDBJ whole genome shotgun (WGS) entry which is preliminary data.</text>
</comment>
<accession>A0AAN6GLS6</accession>
<sequence>MLQLSLGVSALSALLLGVATIYPYYQYKAFHYPASPIATDASPGPQNPPPLHPHLCEYIPELAHCDDIAVHKSSGHAYFTCDDTRLWRDPLRLRWAESVPAGRKGGSIWHLDLNDPFSLPTKLEIQHAPEGSSASFHPAGITVTTANGTQHNASSPDAILLLVSNYPQPHQPGVVDVLVHELKRSSTALRHHRRLDASHFHANWRGSTPSVSGRDSRLEQRTSGAQLSPWRLSVLLEQYSPPLGPDVPGSAPDLAIPSLFFSSAPVAPPHANLSALEAAAAAEPFMHLVQPRMLDYVKDVLLPSHASRAHVNALKPPAHIYNYIANGAVTVPASDGSVAVASASFGSNSAGASALAGFPPIPRAWDGGGERAGRNSSAASLFVLGSAGSKSSVAEHEQHWVRSIPSVMRVFVQSAAYSAAKRLHFGGDVAVAKWGLEDVVAVYTPQYVTFTQQAFGHIQTALANDVLGRYWVAGPEGGFEQARRWLNHLYAVSSGLAPPSQEGRVQRPVTAIHQVTHLYRHGPSVAHPWELERLKGPRDQGMFLPKEFYTTPIFRSRVANAYTSDQVGANAFEPLSIQPAPVSSGPGRVAKQLGFLPTLPTGLEVDHERGWVLVSSVWDERGSARCEIPKNWAER</sequence>
<dbReference type="InterPro" id="IPR011042">
    <property type="entry name" value="6-blade_b-propeller_TolB-like"/>
</dbReference>
<organism evidence="2 3">
    <name type="scientific">Tilletia horrida</name>
    <dbReference type="NCBI Taxonomy" id="155126"/>
    <lineage>
        <taxon>Eukaryota</taxon>
        <taxon>Fungi</taxon>
        <taxon>Dikarya</taxon>
        <taxon>Basidiomycota</taxon>
        <taxon>Ustilaginomycotina</taxon>
        <taxon>Exobasidiomycetes</taxon>
        <taxon>Tilletiales</taxon>
        <taxon>Tilletiaceae</taxon>
        <taxon>Tilletia</taxon>
    </lineage>
</organism>
<dbReference type="Proteomes" id="UP001176521">
    <property type="component" value="Unassembled WGS sequence"/>
</dbReference>